<evidence type="ECO:0000313" key="3">
    <source>
        <dbReference type="Proteomes" id="UP000324282"/>
    </source>
</evidence>
<feature type="compositionally biased region" description="Low complexity" evidence="1">
    <location>
        <begin position="41"/>
        <end position="52"/>
    </location>
</feature>
<dbReference type="RefSeq" id="WP_148926372.1">
    <property type="nucleotide sequence ID" value="NZ_VNHQ01000014.1"/>
</dbReference>
<sequence>MIRRTGEARLPRAGASLPAIHTATEPQDREQACSYKKLKHSASVAASSLASRTTRESSIREQTRAYEKPKLGARMSRAESEA</sequence>
<reference evidence="2 3" key="1">
    <citation type="submission" date="2019-07" db="EMBL/GenBank/DDBJ databases">
        <title>Deep subsurface shale carbon reservoir microbial communities from Ohio and West Virginia, USA.</title>
        <authorList>
            <person name="Wrighton K."/>
        </authorList>
    </citation>
    <scope>NUCLEOTIDE SEQUENCE [LARGE SCALE GENOMIC DNA]</scope>
    <source>
        <strain evidence="2 3">NP_8Ht</strain>
    </source>
</reference>
<evidence type="ECO:0000256" key="1">
    <source>
        <dbReference type="SAM" id="MobiDB-lite"/>
    </source>
</evidence>
<proteinExistence type="predicted"/>
<organism evidence="2 3">
    <name type="scientific">Stutzerimonas stutzeri</name>
    <name type="common">Pseudomonas stutzeri</name>
    <dbReference type="NCBI Taxonomy" id="316"/>
    <lineage>
        <taxon>Bacteria</taxon>
        <taxon>Pseudomonadati</taxon>
        <taxon>Pseudomonadota</taxon>
        <taxon>Gammaproteobacteria</taxon>
        <taxon>Pseudomonadales</taxon>
        <taxon>Pseudomonadaceae</taxon>
        <taxon>Stutzerimonas</taxon>
    </lineage>
</organism>
<dbReference type="Proteomes" id="UP000324282">
    <property type="component" value="Unassembled WGS sequence"/>
</dbReference>
<protein>
    <submittedName>
        <fullName evidence="2">Uncharacterized protein</fullName>
    </submittedName>
</protein>
<accession>A0A5S5B4D7</accession>
<dbReference type="AlphaFoldDB" id="A0A5S5B4D7"/>
<dbReference type="EMBL" id="VNHQ01000014">
    <property type="protein sequence ID" value="TYP61805.1"/>
    <property type="molecule type" value="Genomic_DNA"/>
</dbReference>
<evidence type="ECO:0000313" key="2">
    <source>
        <dbReference type="EMBL" id="TYP61805.1"/>
    </source>
</evidence>
<comment type="caution">
    <text evidence="2">The sequence shown here is derived from an EMBL/GenBank/DDBJ whole genome shotgun (WGS) entry which is preliminary data.</text>
</comment>
<gene>
    <name evidence="2" type="ORF">A9A72_124555</name>
</gene>
<feature type="region of interest" description="Disordered" evidence="1">
    <location>
        <begin position="1"/>
        <end position="82"/>
    </location>
</feature>
<name>A0A5S5B4D7_STUST</name>
<feature type="compositionally biased region" description="Basic and acidic residues" evidence="1">
    <location>
        <begin position="53"/>
        <end position="82"/>
    </location>
</feature>
<feature type="compositionally biased region" description="Basic and acidic residues" evidence="1">
    <location>
        <begin position="1"/>
        <end position="10"/>
    </location>
</feature>